<feature type="signal peptide" evidence="1">
    <location>
        <begin position="1"/>
        <end position="31"/>
    </location>
</feature>
<organism evidence="2 3">
    <name type="scientific">Viridibacterium curvum</name>
    <dbReference type="NCBI Taxonomy" id="1101404"/>
    <lineage>
        <taxon>Bacteria</taxon>
        <taxon>Pseudomonadati</taxon>
        <taxon>Pseudomonadota</taxon>
        <taxon>Betaproteobacteria</taxon>
        <taxon>Rhodocyclales</taxon>
        <taxon>Rhodocyclaceae</taxon>
        <taxon>Viridibacterium</taxon>
    </lineage>
</organism>
<evidence type="ECO:0000256" key="1">
    <source>
        <dbReference type="SAM" id="SignalP"/>
    </source>
</evidence>
<feature type="chain" id="PRO_5045044180" description="PEP-CTERM sorting domain-containing protein" evidence="1">
    <location>
        <begin position="32"/>
        <end position="278"/>
    </location>
</feature>
<protein>
    <recommendedName>
        <fullName evidence="4">PEP-CTERM sorting domain-containing protein</fullName>
    </recommendedName>
</protein>
<accession>A0ABP9QBM1</accession>
<dbReference type="EMBL" id="BAABLD010000001">
    <property type="protein sequence ID" value="GAA5157267.1"/>
    <property type="molecule type" value="Genomic_DNA"/>
</dbReference>
<proteinExistence type="predicted"/>
<keyword evidence="3" id="KW-1185">Reference proteome</keyword>
<evidence type="ECO:0008006" key="4">
    <source>
        <dbReference type="Google" id="ProtNLM"/>
    </source>
</evidence>
<evidence type="ECO:0000313" key="3">
    <source>
        <dbReference type="Proteomes" id="UP001500547"/>
    </source>
</evidence>
<comment type="caution">
    <text evidence="2">The sequence shown here is derived from an EMBL/GenBank/DDBJ whole genome shotgun (WGS) entry which is preliminary data.</text>
</comment>
<reference evidence="3" key="1">
    <citation type="journal article" date="2019" name="Int. J. Syst. Evol. Microbiol.">
        <title>The Global Catalogue of Microorganisms (GCM) 10K type strain sequencing project: providing services to taxonomists for standard genome sequencing and annotation.</title>
        <authorList>
            <consortium name="The Broad Institute Genomics Platform"/>
            <consortium name="The Broad Institute Genome Sequencing Center for Infectious Disease"/>
            <person name="Wu L."/>
            <person name="Ma J."/>
        </authorList>
    </citation>
    <scope>NUCLEOTIDE SEQUENCE [LARGE SCALE GENOMIC DNA]</scope>
    <source>
        <strain evidence="3">JCM 18715</strain>
    </source>
</reference>
<name>A0ABP9QBM1_9RHOO</name>
<evidence type="ECO:0000313" key="2">
    <source>
        <dbReference type="EMBL" id="GAA5157267.1"/>
    </source>
</evidence>
<sequence length="278" mass="28973">MFALRNFSRTCYSALLGLGIVLTASLHPATAALLAQDDFNYGTGALSGQNGGSGWAGSWIASANASVVDPLVDLSGNRALAISGNNNSAAWRSLATAYAGSEVFVSFEMQLASGTLNNNDFVSLWFDNVTTGSHTNTPQLGIKANGSGVNDVFVRTRGTAGSFAAGSNVTAGQTFTLVGRLSKSGSGNYDRFDLWFNPDAATAGAADASFTGNSGLSSLQWLGLRSANLDAGDTVLIDRLRIGTTWADVSPVPEPAAPLLAGCGLLLFMCLRRTRWMR</sequence>
<dbReference type="RefSeq" id="WP_345530783.1">
    <property type="nucleotide sequence ID" value="NZ_BAABLD010000001.1"/>
</dbReference>
<keyword evidence="1" id="KW-0732">Signal</keyword>
<dbReference type="Proteomes" id="UP001500547">
    <property type="component" value="Unassembled WGS sequence"/>
</dbReference>
<gene>
    <name evidence="2" type="ORF">GCM10025770_00250</name>
</gene>